<dbReference type="GO" id="GO:0016787">
    <property type="term" value="F:hydrolase activity"/>
    <property type="evidence" value="ECO:0007669"/>
    <property type="project" value="UniProtKB-KW"/>
</dbReference>
<dbReference type="InterPro" id="IPR041588">
    <property type="entry name" value="Integrase_H2C2"/>
</dbReference>
<dbReference type="GO" id="GO:0003964">
    <property type="term" value="F:RNA-directed DNA polymerase activity"/>
    <property type="evidence" value="ECO:0007669"/>
    <property type="project" value="UniProtKB-KW"/>
</dbReference>
<keyword evidence="3" id="KW-0540">Nuclease</keyword>
<dbReference type="Gene3D" id="3.30.420.10">
    <property type="entry name" value="Ribonuclease H-like superfamily/Ribonuclease H"/>
    <property type="match status" value="1"/>
</dbReference>
<reference evidence="10" key="1">
    <citation type="journal article" date="2017" name="Nat. Ecol. Evol.">
        <title>Genome expansion and lineage-specific genetic innovations in the forest pathogenic fungi Armillaria.</title>
        <authorList>
            <person name="Sipos G."/>
            <person name="Prasanna A.N."/>
            <person name="Walter M.C."/>
            <person name="O'Connor E."/>
            <person name="Balint B."/>
            <person name="Krizsan K."/>
            <person name="Kiss B."/>
            <person name="Hess J."/>
            <person name="Varga T."/>
            <person name="Slot J."/>
            <person name="Riley R."/>
            <person name="Boka B."/>
            <person name="Rigling D."/>
            <person name="Barry K."/>
            <person name="Lee J."/>
            <person name="Mihaltcheva S."/>
            <person name="LaButti K."/>
            <person name="Lipzen A."/>
            <person name="Waldron R."/>
            <person name="Moloney N.M."/>
            <person name="Sperisen C."/>
            <person name="Kredics L."/>
            <person name="Vagvoelgyi C."/>
            <person name="Patrignani A."/>
            <person name="Fitzpatrick D."/>
            <person name="Nagy I."/>
            <person name="Doyle S."/>
            <person name="Anderson J.B."/>
            <person name="Grigoriev I.V."/>
            <person name="Gueldener U."/>
            <person name="Muensterkoetter M."/>
            <person name="Nagy L.G."/>
        </authorList>
    </citation>
    <scope>NUCLEOTIDE SEQUENCE [LARGE SCALE GENOMIC DNA]</scope>
    <source>
        <strain evidence="10">C18/9</strain>
    </source>
</reference>
<dbReference type="InterPro" id="IPR036397">
    <property type="entry name" value="RNaseH_sf"/>
</dbReference>
<proteinExistence type="predicted"/>
<feature type="domain" description="Integrase catalytic" evidence="8">
    <location>
        <begin position="910"/>
        <end position="1080"/>
    </location>
</feature>
<dbReference type="Gene3D" id="1.10.340.70">
    <property type="match status" value="1"/>
</dbReference>
<evidence type="ECO:0000256" key="5">
    <source>
        <dbReference type="ARBA" id="ARBA00022801"/>
    </source>
</evidence>
<dbReference type="Pfam" id="PF17921">
    <property type="entry name" value="Integrase_H2C2"/>
    <property type="match status" value="1"/>
</dbReference>
<sequence>MPNESYDRLISEYVTCTNTDISSIVSTPWTVRALTDQFIYSAAAAKSPLVSKKKYKPVHRKHRPVPTYMPNPEAQYFREIPAPILISLPLEPIDYHHLSFGSRVTLERLELMLEKIEPGILSKEEIDLLAFVVVQRESAFAFDYAEKGSFSREYYPDYEIPTIEHVPWQSKPITIPAAIVDDVRREIISNEALGRFEPTTSSYRSSLFAVAKKPGSVPPVRLVVDLQELNSVTIRDSSLPPNLNEFAESFVGYALYGLYDLFSGFDACWVAKKSRPLLAFHSPAGARQQCTLSQGYTNAVQEFQRRVQHALKRLIEQQIADNFVDDCGVKGPTSRYNNEPIPGNLNIRRFVWEYIERLDMFLGALIMAGITASGTKAVLAALNLRIVGTIVALEGWVLAPSVIQKVLDWPPPSSVSEVRSFLGLAGGGRKWIKGFAMIAKPLTVLLQATDGPFIVTIDAIQAQDELKHRIASPPILIKVDYTQAKSILPLPRDTDEGLLVVAIDSSWMGAGWALYQVREGQKRIALYGSCTFNKTQQNYGQPKTEVFGTFMGLKDLRHRVWGVHFCLEHDAISLAKMLKEPDDVPNAPMLRWISWIRLFDFETKHVKAESFKTEDALSRRPPSEKDETYDDIDAEEFLDAYDLAYGSLNRPSKDVTPSSLTKFLLDSLYTRYSNPFINRWNEGLGDIPFYVNSNAIQAPTELSNLSVNSFYVDSALPYSLFLGSAMRNTQPWNMRRLPEFYARKTCIELTDYFLLGDEEVCLEFTIALGLSQSIPLETTALASVGHKHGTRDADDYGFWQQLSVFLKSGTYPAHLKTDKDRLRFLKRSRRFILHQDRLWLAPKKNSAIPPRLVIEFIPKRQELIAQAHNDCGHRGRDAVYKLLRDRFYWPNMFDDVTYFVRSCVECQKSIKTSPILPYSESWQAPLLRHFDLDCIVMPSGVGGFEYIVQAIERTILWAEARALKSQTSRLVAKFIYEEIICRFSCVPFFSFDGGSEFKGEVTALLHDLYNCVVVFSTAYHPQGMAPVERHHQMIVDPLFKCTGDAKGNWPRFLFAVLFALRVTVSRATGFSPFYLLYGAQPIFSFDVTEITWQTLDWDKVHTHEELIAIRALQITRRDEKLREANAKLRETRLRAIEDLAKRAHFKFGFADYEVGMYVWLRESQLDEIKGGKGAWTYSGPYIIHEKRNHDSFVLRELSGAIIKGHVNIRRLRLFYFRPDNQTLHTSLQPRARRTELAEYDYCLDAAWELISACANEAEDEFYIC</sequence>
<dbReference type="EMBL" id="FUEG01000011">
    <property type="protein sequence ID" value="SJL10027.1"/>
    <property type="molecule type" value="Genomic_DNA"/>
</dbReference>
<dbReference type="CDD" id="cd01647">
    <property type="entry name" value="RT_LTR"/>
    <property type="match status" value="1"/>
</dbReference>
<evidence type="ECO:0000259" key="8">
    <source>
        <dbReference type="PROSITE" id="PS50994"/>
    </source>
</evidence>
<evidence type="ECO:0000313" key="10">
    <source>
        <dbReference type="Proteomes" id="UP000219338"/>
    </source>
</evidence>
<keyword evidence="1" id="KW-0808">Transferase</keyword>
<keyword evidence="10" id="KW-1185">Reference proteome</keyword>
<keyword evidence="7" id="KW-0695">RNA-directed DNA polymerase</keyword>
<dbReference type="Gene3D" id="3.10.10.10">
    <property type="entry name" value="HIV Type 1 Reverse Transcriptase, subunit A, domain 1"/>
    <property type="match status" value="1"/>
</dbReference>
<dbReference type="PANTHER" id="PTHR37984:SF5">
    <property type="entry name" value="PROTEIN NYNRIN-LIKE"/>
    <property type="match status" value="1"/>
</dbReference>
<dbReference type="GO" id="GO:0015074">
    <property type="term" value="P:DNA integration"/>
    <property type="evidence" value="ECO:0007669"/>
    <property type="project" value="InterPro"/>
</dbReference>
<dbReference type="PANTHER" id="PTHR37984">
    <property type="entry name" value="PROTEIN CBG26694"/>
    <property type="match status" value="1"/>
</dbReference>
<dbReference type="Gene3D" id="3.30.70.270">
    <property type="match status" value="2"/>
</dbReference>
<dbReference type="GO" id="GO:0003723">
    <property type="term" value="F:RNA binding"/>
    <property type="evidence" value="ECO:0007669"/>
    <property type="project" value="UniProtKB-KW"/>
</dbReference>
<dbReference type="AlphaFoldDB" id="A0A284RMP4"/>
<evidence type="ECO:0000313" key="9">
    <source>
        <dbReference type="EMBL" id="SJL10027.1"/>
    </source>
</evidence>
<keyword evidence="6" id="KW-0694">RNA-binding</keyword>
<dbReference type="InterPro" id="IPR050951">
    <property type="entry name" value="Retrovirus_Pol_polyprotein"/>
</dbReference>
<dbReference type="Pfam" id="PF17917">
    <property type="entry name" value="RT_RNaseH"/>
    <property type="match status" value="1"/>
</dbReference>
<dbReference type="STRING" id="47428.A0A284RMP4"/>
<dbReference type="Proteomes" id="UP000219338">
    <property type="component" value="Unassembled WGS sequence"/>
</dbReference>
<evidence type="ECO:0000256" key="4">
    <source>
        <dbReference type="ARBA" id="ARBA00022759"/>
    </source>
</evidence>
<keyword evidence="5" id="KW-0378">Hydrolase</keyword>
<keyword evidence="2" id="KW-0548">Nucleotidyltransferase</keyword>
<dbReference type="SUPFAM" id="SSF56672">
    <property type="entry name" value="DNA/RNA polymerases"/>
    <property type="match status" value="1"/>
</dbReference>
<evidence type="ECO:0000256" key="6">
    <source>
        <dbReference type="ARBA" id="ARBA00022884"/>
    </source>
</evidence>
<keyword evidence="4" id="KW-0255">Endonuclease</keyword>
<dbReference type="OMA" id="HRIRREP"/>
<gene>
    <name evidence="9" type="ORF">ARMOST_13409</name>
</gene>
<name>A0A284RMP4_ARMOS</name>
<dbReference type="GO" id="GO:0005634">
    <property type="term" value="C:nucleus"/>
    <property type="evidence" value="ECO:0007669"/>
    <property type="project" value="UniProtKB-ARBA"/>
</dbReference>
<dbReference type="InterPro" id="IPR043128">
    <property type="entry name" value="Rev_trsase/Diguanyl_cyclase"/>
</dbReference>
<evidence type="ECO:0000256" key="1">
    <source>
        <dbReference type="ARBA" id="ARBA00022679"/>
    </source>
</evidence>
<evidence type="ECO:0000256" key="7">
    <source>
        <dbReference type="ARBA" id="ARBA00022918"/>
    </source>
</evidence>
<evidence type="ECO:0000256" key="3">
    <source>
        <dbReference type="ARBA" id="ARBA00022722"/>
    </source>
</evidence>
<dbReference type="PROSITE" id="PS50994">
    <property type="entry name" value="INTEGRASE"/>
    <property type="match status" value="1"/>
</dbReference>
<dbReference type="GO" id="GO:0004519">
    <property type="term" value="F:endonuclease activity"/>
    <property type="evidence" value="ECO:0007669"/>
    <property type="project" value="UniProtKB-KW"/>
</dbReference>
<dbReference type="OrthoDB" id="3235313at2759"/>
<dbReference type="SUPFAM" id="SSF53098">
    <property type="entry name" value="Ribonuclease H-like"/>
    <property type="match status" value="1"/>
</dbReference>
<accession>A0A284RMP4</accession>
<dbReference type="InterPro" id="IPR001584">
    <property type="entry name" value="Integrase_cat-core"/>
</dbReference>
<organism evidence="9 10">
    <name type="scientific">Armillaria ostoyae</name>
    <name type="common">Armillaria root rot fungus</name>
    <dbReference type="NCBI Taxonomy" id="47428"/>
    <lineage>
        <taxon>Eukaryota</taxon>
        <taxon>Fungi</taxon>
        <taxon>Dikarya</taxon>
        <taxon>Basidiomycota</taxon>
        <taxon>Agaricomycotina</taxon>
        <taxon>Agaricomycetes</taxon>
        <taxon>Agaricomycetidae</taxon>
        <taxon>Agaricales</taxon>
        <taxon>Marasmiineae</taxon>
        <taxon>Physalacriaceae</taxon>
        <taxon>Armillaria</taxon>
    </lineage>
</organism>
<protein>
    <recommendedName>
        <fullName evidence="8">Integrase catalytic domain-containing protein</fullName>
    </recommendedName>
</protein>
<dbReference type="InterPro" id="IPR012337">
    <property type="entry name" value="RNaseH-like_sf"/>
</dbReference>
<dbReference type="InterPro" id="IPR041373">
    <property type="entry name" value="RT_RNaseH"/>
</dbReference>
<dbReference type="InterPro" id="IPR043502">
    <property type="entry name" value="DNA/RNA_pol_sf"/>
</dbReference>
<evidence type="ECO:0000256" key="2">
    <source>
        <dbReference type="ARBA" id="ARBA00022695"/>
    </source>
</evidence>